<accession>A0A2A5AXI7</accession>
<protein>
    <recommendedName>
        <fullName evidence="3">DUF1302 domain-containing protein</fullName>
    </recommendedName>
</protein>
<name>A0A2A5AXI7_9GAMM</name>
<evidence type="ECO:0008006" key="3">
    <source>
        <dbReference type="Google" id="ProtNLM"/>
    </source>
</evidence>
<reference evidence="2" key="1">
    <citation type="submission" date="2017-08" db="EMBL/GenBank/DDBJ databases">
        <title>A dynamic microbial community with high functional redundancy inhabits the cold, oxic subseafloor aquifer.</title>
        <authorList>
            <person name="Tully B.J."/>
            <person name="Wheat C.G."/>
            <person name="Glazer B.T."/>
            <person name="Huber J.A."/>
        </authorList>
    </citation>
    <scope>NUCLEOTIDE SEQUENCE [LARGE SCALE GENOMIC DNA]</scope>
</reference>
<evidence type="ECO:0000313" key="1">
    <source>
        <dbReference type="EMBL" id="PCJ23962.1"/>
    </source>
</evidence>
<sequence>MNRSLTIPLWLGIFALAPVHLGYAQDDVLILGDDVSFDAGFGFDDDLFGDAFAEEEPGQLSAWLENFTIKISQQLSGQTNNHGVDLAPGLSFPRESEIETNRLALNIRYQNAFAPGWLLQGSGQAKVYWKDDYEYKANGDSIDTEFRVNELFIQHSFDQHSLKFGRQTVVWGETVGNSVLDIINHSEFRDFTIIDIEDARLNQLMLVWDFFGEESNFSSFVNLYPEFNPASVRGSPFFFEPEFNLTDYDRDGELLFEFGTHWKKSFEGSDIAFMAAYLYENQLRYEDPVLGIGDAVAEKNDFILLGFSANRAIGKLLLNFDLAFSHNVLADSFNFPGTTSLTSAINLKKDQIGTSFGFEYAINNDQSVSLGIQAQMLLDEDEGLLPGQTLINDGVFGTWLVRYSNSLMNGDLVLSSTLQGDLNAESLLALFGADYTINDNWAINGQIINISADDNSPLLFFAEDLRVGITVTYSY</sequence>
<dbReference type="Proteomes" id="UP000218327">
    <property type="component" value="Unassembled WGS sequence"/>
</dbReference>
<gene>
    <name evidence="1" type="ORF">COA96_10770</name>
</gene>
<organism evidence="1 2">
    <name type="scientific">SAR86 cluster bacterium</name>
    <dbReference type="NCBI Taxonomy" id="2030880"/>
    <lineage>
        <taxon>Bacteria</taxon>
        <taxon>Pseudomonadati</taxon>
        <taxon>Pseudomonadota</taxon>
        <taxon>Gammaproteobacteria</taxon>
        <taxon>SAR86 cluster</taxon>
    </lineage>
</organism>
<comment type="caution">
    <text evidence="1">The sequence shown here is derived from an EMBL/GenBank/DDBJ whole genome shotgun (WGS) entry which is preliminary data.</text>
</comment>
<dbReference type="SUPFAM" id="SSF56935">
    <property type="entry name" value="Porins"/>
    <property type="match status" value="1"/>
</dbReference>
<dbReference type="AlphaFoldDB" id="A0A2A5AXI7"/>
<dbReference type="EMBL" id="NVVJ01000032">
    <property type="protein sequence ID" value="PCJ23962.1"/>
    <property type="molecule type" value="Genomic_DNA"/>
</dbReference>
<evidence type="ECO:0000313" key="2">
    <source>
        <dbReference type="Proteomes" id="UP000218327"/>
    </source>
</evidence>
<proteinExistence type="predicted"/>